<protein>
    <submittedName>
        <fullName evidence="3">Uncharacterized protein</fullName>
    </submittedName>
</protein>
<dbReference type="EMBL" id="CADEBD010000046">
    <property type="protein sequence ID" value="CAB3221671.1"/>
    <property type="molecule type" value="Genomic_DNA"/>
</dbReference>
<keyword evidence="2" id="KW-1133">Transmembrane helix</keyword>
<name>A0A8S0YR30_ARCPL</name>
<evidence type="ECO:0000256" key="2">
    <source>
        <dbReference type="SAM" id="Phobius"/>
    </source>
</evidence>
<evidence type="ECO:0000313" key="3">
    <source>
        <dbReference type="EMBL" id="CAB3221671.1"/>
    </source>
</evidence>
<dbReference type="OrthoDB" id="440160at2759"/>
<accession>A0A8S0YR30</accession>
<proteinExistence type="predicted"/>
<organism evidence="3 4">
    <name type="scientific">Arctia plantaginis</name>
    <name type="common">Wood tiger moth</name>
    <name type="synonym">Phalaena plantaginis</name>
    <dbReference type="NCBI Taxonomy" id="874455"/>
    <lineage>
        <taxon>Eukaryota</taxon>
        <taxon>Metazoa</taxon>
        <taxon>Ecdysozoa</taxon>
        <taxon>Arthropoda</taxon>
        <taxon>Hexapoda</taxon>
        <taxon>Insecta</taxon>
        <taxon>Pterygota</taxon>
        <taxon>Neoptera</taxon>
        <taxon>Endopterygota</taxon>
        <taxon>Lepidoptera</taxon>
        <taxon>Glossata</taxon>
        <taxon>Ditrysia</taxon>
        <taxon>Noctuoidea</taxon>
        <taxon>Erebidae</taxon>
        <taxon>Arctiinae</taxon>
        <taxon>Arctia</taxon>
    </lineage>
</organism>
<feature type="region of interest" description="Disordered" evidence="1">
    <location>
        <begin position="62"/>
        <end position="88"/>
    </location>
</feature>
<feature type="transmembrane region" description="Helical" evidence="2">
    <location>
        <begin position="96"/>
        <end position="117"/>
    </location>
</feature>
<dbReference type="Proteomes" id="UP000494256">
    <property type="component" value="Unassembled WGS sequence"/>
</dbReference>
<sequence length="265" mass="30074">MFNEVLADRTLSAIDGKLSQFEFKETPEYEENIHTIKKRPLLVKTTNVRVENRNDSIVLHMIPDLPSPENKNDSKVNRETKIPETLPGNSKTQSKALEITGIVVGYLLAVMCVFYCWRLKKRAEVTKDLQLSRSAGDDYNRVKELTNQTESPEYEYIESKYNALNANQESSIPIRAPEPTPHSSLPSKNTRFQISQRGGIREMEQCRSSTNPRSGLECTHVENEYDYVYGVKKKCPCVAASNRGARKPLRRNGGAVIPHRVPAHQ</sequence>
<dbReference type="AlphaFoldDB" id="A0A8S0YR30"/>
<evidence type="ECO:0000313" key="4">
    <source>
        <dbReference type="Proteomes" id="UP000494256"/>
    </source>
</evidence>
<reference evidence="3 4" key="1">
    <citation type="submission" date="2020-04" db="EMBL/GenBank/DDBJ databases">
        <authorList>
            <person name="Wallbank WR R."/>
            <person name="Pardo Diaz C."/>
            <person name="Kozak K."/>
            <person name="Martin S."/>
            <person name="Jiggins C."/>
            <person name="Moest M."/>
            <person name="Warren A I."/>
            <person name="Byers J.R.P. K."/>
            <person name="Montejo-Kovacevich G."/>
            <person name="Yen C E."/>
        </authorList>
    </citation>
    <scope>NUCLEOTIDE SEQUENCE [LARGE SCALE GENOMIC DNA]</scope>
</reference>
<gene>
    <name evidence="3" type="ORF">APLA_LOCUS942</name>
</gene>
<feature type="compositionally biased region" description="Basic and acidic residues" evidence="1">
    <location>
        <begin position="70"/>
        <end position="82"/>
    </location>
</feature>
<comment type="caution">
    <text evidence="3">The sequence shown here is derived from an EMBL/GenBank/DDBJ whole genome shotgun (WGS) entry which is preliminary data.</text>
</comment>
<evidence type="ECO:0000256" key="1">
    <source>
        <dbReference type="SAM" id="MobiDB-lite"/>
    </source>
</evidence>
<keyword evidence="2" id="KW-0472">Membrane</keyword>
<keyword evidence="2" id="KW-0812">Transmembrane</keyword>